<name>A0A840QHF4_9PSEU</name>
<protein>
    <submittedName>
        <fullName evidence="2">Uncharacterized protein</fullName>
    </submittedName>
</protein>
<reference evidence="2 3" key="1">
    <citation type="submission" date="2020-08" db="EMBL/GenBank/DDBJ databases">
        <title>Sequencing the genomes of 1000 actinobacteria strains.</title>
        <authorList>
            <person name="Klenk H.-P."/>
        </authorList>
    </citation>
    <scope>NUCLEOTIDE SEQUENCE [LARGE SCALE GENOMIC DNA]</scope>
    <source>
        <strain evidence="2 3">DSM 45584</strain>
    </source>
</reference>
<feature type="region of interest" description="Disordered" evidence="1">
    <location>
        <begin position="44"/>
        <end position="102"/>
    </location>
</feature>
<evidence type="ECO:0000256" key="1">
    <source>
        <dbReference type="SAM" id="MobiDB-lite"/>
    </source>
</evidence>
<evidence type="ECO:0000313" key="3">
    <source>
        <dbReference type="Proteomes" id="UP000584374"/>
    </source>
</evidence>
<proteinExistence type="predicted"/>
<keyword evidence="3" id="KW-1185">Reference proteome</keyword>
<dbReference type="AlphaFoldDB" id="A0A840QHF4"/>
<sequence length="144" mass="16158">MLTVVPEQQHLLVVEMGDERAHRIMCRTSEPNPFHDRHRDQSGIAELGEVDQPDTVGERAPPLPRHMYRKPRLANPAHTGQGHRSRGRQQTPDLGSLGTAPHQTRYLNRQIVHGDAATPAPQLVHCAPVRTFPALNRVRSARTK</sequence>
<dbReference type="Proteomes" id="UP000584374">
    <property type="component" value="Unassembled WGS sequence"/>
</dbReference>
<evidence type="ECO:0000313" key="2">
    <source>
        <dbReference type="EMBL" id="MBB5159597.1"/>
    </source>
</evidence>
<dbReference type="RefSeq" id="WP_184732061.1">
    <property type="nucleotide sequence ID" value="NZ_JACHIW010000002.1"/>
</dbReference>
<gene>
    <name evidence="2" type="ORF">BJ970_007196</name>
</gene>
<organism evidence="2 3">
    <name type="scientific">Saccharopolyspora phatthalungensis</name>
    <dbReference type="NCBI Taxonomy" id="664693"/>
    <lineage>
        <taxon>Bacteria</taxon>
        <taxon>Bacillati</taxon>
        <taxon>Actinomycetota</taxon>
        <taxon>Actinomycetes</taxon>
        <taxon>Pseudonocardiales</taxon>
        <taxon>Pseudonocardiaceae</taxon>
        <taxon>Saccharopolyspora</taxon>
    </lineage>
</organism>
<dbReference type="EMBL" id="JACHIW010000002">
    <property type="protein sequence ID" value="MBB5159597.1"/>
    <property type="molecule type" value="Genomic_DNA"/>
</dbReference>
<comment type="caution">
    <text evidence="2">The sequence shown here is derived from an EMBL/GenBank/DDBJ whole genome shotgun (WGS) entry which is preliminary data.</text>
</comment>
<accession>A0A840QHF4</accession>